<reference evidence="3" key="1">
    <citation type="submission" date="2016-06" db="UniProtKB">
        <authorList>
            <consortium name="WormBaseParasite"/>
        </authorList>
    </citation>
    <scope>IDENTIFICATION</scope>
</reference>
<dbReference type="Proteomes" id="UP000271098">
    <property type="component" value="Unassembled WGS sequence"/>
</dbReference>
<dbReference type="WBParaSite" id="GPUH_0002290101-mRNA-1">
    <property type="protein sequence ID" value="GPUH_0002290101-mRNA-1"/>
    <property type="gene ID" value="GPUH_0002290101"/>
</dbReference>
<name>A0A183EPI3_9BILA</name>
<accession>A0A183EPI3</accession>
<dbReference type="AlphaFoldDB" id="A0A183EPI3"/>
<reference evidence="1 2" key="2">
    <citation type="submission" date="2018-11" db="EMBL/GenBank/DDBJ databases">
        <authorList>
            <consortium name="Pathogen Informatics"/>
        </authorList>
    </citation>
    <scope>NUCLEOTIDE SEQUENCE [LARGE SCALE GENOMIC DNA]</scope>
</reference>
<proteinExistence type="predicted"/>
<evidence type="ECO:0000313" key="1">
    <source>
        <dbReference type="EMBL" id="VDN40665.1"/>
    </source>
</evidence>
<dbReference type="EMBL" id="UYRT01096193">
    <property type="protein sequence ID" value="VDN40665.1"/>
    <property type="molecule type" value="Genomic_DNA"/>
</dbReference>
<sequence>MENSQHSIGNIAFTKHFEGLGAAVQAVLILNKALHEPPIQQETPTQQELAARGHILLAPNLLIQQLLCSNINYYLFVCVNT</sequence>
<evidence type="ECO:0000313" key="3">
    <source>
        <dbReference type="WBParaSite" id="GPUH_0002290101-mRNA-1"/>
    </source>
</evidence>
<keyword evidence="2" id="KW-1185">Reference proteome</keyword>
<organism evidence="3">
    <name type="scientific">Gongylonema pulchrum</name>
    <dbReference type="NCBI Taxonomy" id="637853"/>
    <lineage>
        <taxon>Eukaryota</taxon>
        <taxon>Metazoa</taxon>
        <taxon>Ecdysozoa</taxon>
        <taxon>Nematoda</taxon>
        <taxon>Chromadorea</taxon>
        <taxon>Rhabditida</taxon>
        <taxon>Spirurina</taxon>
        <taxon>Spiruromorpha</taxon>
        <taxon>Spiruroidea</taxon>
        <taxon>Gongylonematidae</taxon>
        <taxon>Gongylonema</taxon>
    </lineage>
</organism>
<gene>
    <name evidence="1" type="ORF">GPUH_LOCUS22872</name>
</gene>
<protein>
    <submittedName>
        <fullName evidence="3">CAS_CSE1 domain-containing protein</fullName>
    </submittedName>
</protein>
<evidence type="ECO:0000313" key="2">
    <source>
        <dbReference type="Proteomes" id="UP000271098"/>
    </source>
</evidence>